<dbReference type="EMBL" id="CAJMWV010001121">
    <property type="protein sequence ID" value="CAE6427997.1"/>
    <property type="molecule type" value="Genomic_DNA"/>
</dbReference>
<feature type="transmembrane region" description="Helical" evidence="2">
    <location>
        <begin position="47"/>
        <end position="66"/>
    </location>
</feature>
<feature type="transmembrane region" description="Helical" evidence="2">
    <location>
        <begin position="152"/>
        <end position="175"/>
    </location>
</feature>
<evidence type="ECO:0000313" key="4">
    <source>
        <dbReference type="Proteomes" id="UP000663831"/>
    </source>
</evidence>
<proteinExistence type="predicted"/>
<dbReference type="Proteomes" id="UP000663831">
    <property type="component" value="Unassembled WGS sequence"/>
</dbReference>
<feature type="transmembrane region" description="Helical" evidence="2">
    <location>
        <begin position="222"/>
        <end position="242"/>
    </location>
</feature>
<feature type="transmembrane region" description="Helical" evidence="2">
    <location>
        <begin position="78"/>
        <end position="99"/>
    </location>
</feature>
<evidence type="ECO:0000313" key="3">
    <source>
        <dbReference type="EMBL" id="CAE6427997.1"/>
    </source>
</evidence>
<feature type="transmembrane region" description="Helical" evidence="2">
    <location>
        <begin position="187"/>
        <end position="210"/>
    </location>
</feature>
<comment type="caution">
    <text evidence="3">The sequence shown here is derived from an EMBL/GenBank/DDBJ whole genome shotgun (WGS) entry which is preliminary data.</text>
</comment>
<keyword evidence="2" id="KW-0812">Transmembrane</keyword>
<sequence>MDQGAYGLPTKALVSLALMQSTVQGILIPMLATFITTKSDHRPWFKFYVVFVNVLSLGQTIIHIIQAFDAMNALTERIALVAAAPILTGLIGASVQAFFAYRCWRIYHQRILAIIPLLLLWLVALVSAIVMGAFLVQTVVHGPTPGTDISTVIWVISSLLFDLIATSSTVAYLYGVRKELSANRNTLLVVWNVIWASATPPFVLIVIALANGCLGTTTRSSGVISIMAAAMSGNSLVISFYSNPQTHHSIAKSFVLSLMINLVGQGYIRQRFERPYPSPPGNLQSSSNQTDRFSAPGTTELGAHITDVELLPRTSLGVVGTSDDGSGRCQFDNTSVACPSVIEKEGDLGHTVHDIQLRS</sequence>
<feature type="compositionally biased region" description="Polar residues" evidence="1">
    <location>
        <begin position="281"/>
        <end position="292"/>
    </location>
</feature>
<evidence type="ECO:0000256" key="1">
    <source>
        <dbReference type="SAM" id="MobiDB-lite"/>
    </source>
</evidence>
<dbReference type="AlphaFoldDB" id="A0A8H2XLF4"/>
<feature type="region of interest" description="Disordered" evidence="1">
    <location>
        <begin position="274"/>
        <end position="297"/>
    </location>
</feature>
<gene>
    <name evidence="3" type="ORF">RDB_LOCUS40354</name>
</gene>
<keyword evidence="2" id="KW-0472">Membrane</keyword>
<evidence type="ECO:0000256" key="2">
    <source>
        <dbReference type="SAM" id="Phobius"/>
    </source>
</evidence>
<protein>
    <submittedName>
        <fullName evidence="3">Uncharacterized protein</fullName>
    </submittedName>
</protein>
<keyword evidence="2" id="KW-1133">Transmembrane helix</keyword>
<organism evidence="3 4">
    <name type="scientific">Rhizoctonia solani</name>
    <dbReference type="NCBI Taxonomy" id="456999"/>
    <lineage>
        <taxon>Eukaryota</taxon>
        <taxon>Fungi</taxon>
        <taxon>Dikarya</taxon>
        <taxon>Basidiomycota</taxon>
        <taxon>Agaricomycotina</taxon>
        <taxon>Agaricomycetes</taxon>
        <taxon>Cantharellales</taxon>
        <taxon>Ceratobasidiaceae</taxon>
        <taxon>Rhizoctonia</taxon>
    </lineage>
</organism>
<name>A0A8H2XLF4_9AGAM</name>
<accession>A0A8H2XLF4</accession>
<feature type="transmembrane region" description="Helical" evidence="2">
    <location>
        <begin position="111"/>
        <end position="140"/>
    </location>
</feature>
<feature type="transmembrane region" description="Helical" evidence="2">
    <location>
        <begin position="12"/>
        <end position="35"/>
    </location>
</feature>
<reference evidence="3" key="1">
    <citation type="submission" date="2021-01" db="EMBL/GenBank/DDBJ databases">
        <authorList>
            <person name="Kaushik A."/>
        </authorList>
    </citation>
    <scope>NUCLEOTIDE SEQUENCE</scope>
    <source>
        <strain evidence="3">AG3-1AP</strain>
    </source>
</reference>